<dbReference type="InterPro" id="IPR016024">
    <property type="entry name" value="ARM-type_fold"/>
</dbReference>
<evidence type="ECO:0000313" key="3">
    <source>
        <dbReference type="Proteomes" id="UP000265000"/>
    </source>
</evidence>
<dbReference type="SMART" id="SM00185">
    <property type="entry name" value="ARM"/>
    <property type="match status" value="4"/>
</dbReference>
<accession>A0A3Q2PVW6</accession>
<feature type="repeat" description="ARM" evidence="1">
    <location>
        <begin position="249"/>
        <end position="282"/>
    </location>
</feature>
<dbReference type="SUPFAM" id="SSF48371">
    <property type="entry name" value="ARM repeat"/>
    <property type="match status" value="1"/>
</dbReference>
<dbReference type="InterPro" id="IPR000225">
    <property type="entry name" value="Armadillo"/>
</dbReference>
<proteinExistence type="predicted"/>
<dbReference type="PANTHER" id="PTHR46241:SF1">
    <property type="entry name" value="OUTER DYNEIN ARM-DOCKING COMPLEX SUBUNIT 2"/>
    <property type="match status" value="1"/>
</dbReference>
<evidence type="ECO:0000256" key="1">
    <source>
        <dbReference type="PROSITE-ProRule" id="PRU00259"/>
    </source>
</evidence>
<dbReference type="PANTHER" id="PTHR46241">
    <property type="entry name" value="ARMADILLO REPEAT-CONTAINING PROTEIN 4 ARMC4"/>
    <property type="match status" value="1"/>
</dbReference>
<dbReference type="AlphaFoldDB" id="A0A3Q2PVW6"/>
<sequence>MLIPAMDSSNQSLKLPKKLCYKGLQPLVSLLAKADNKQLLAAATGAIWKCSFSMKNVAMHARTPRSTFTLFINPPPYRAQVPAFPICIYVIMENNDLNKSLPVHWSSNLTQLCVEEVKIIDQLDGVRLVWSLLKNPSTEVQSSAAWALCPCIENAKDAREMVLFLIGGLELIVHLLKSTNNEVRTSICAVVAKLAKDKEILGVLTDRGVVSLLAELINTTDNRLRCYLAEAIAHCCMWRSNRASFGEYGAVGPLVRYLESKDTSVLMSTAMALYQLSKEPSNIITMHEEGVVQQLIHLTGSDDSKLQEFAAGCLRNIRLLSLANQRAACSNENP</sequence>
<dbReference type="Gene3D" id="1.25.10.10">
    <property type="entry name" value="Leucine-rich Repeat Variant"/>
    <property type="match status" value="2"/>
</dbReference>
<evidence type="ECO:0000313" key="2">
    <source>
        <dbReference type="Ensembl" id="ENSFHEP00000017891.1"/>
    </source>
</evidence>
<feature type="repeat" description="ARM" evidence="1">
    <location>
        <begin position="290"/>
        <end position="317"/>
    </location>
</feature>
<dbReference type="Ensembl" id="ENSFHET00000034160.1">
    <property type="protein sequence ID" value="ENSFHEP00000017891.1"/>
    <property type="gene ID" value="ENSFHEG00000019680.1"/>
</dbReference>
<dbReference type="InterPro" id="IPR011989">
    <property type="entry name" value="ARM-like"/>
</dbReference>
<dbReference type="GeneTree" id="ENSGT00940000156625"/>
<name>A0A3Q2PVW6_FUNHE</name>
<reference evidence="2" key="2">
    <citation type="submission" date="2025-09" db="UniProtKB">
        <authorList>
            <consortium name="Ensembl"/>
        </authorList>
    </citation>
    <scope>IDENTIFICATION</scope>
</reference>
<dbReference type="PROSITE" id="PS50176">
    <property type="entry name" value="ARM_REPEAT"/>
    <property type="match status" value="2"/>
</dbReference>
<protein>
    <recommendedName>
        <fullName evidence="4">Armadillo repeat containing 4</fullName>
    </recommendedName>
</protein>
<evidence type="ECO:0008006" key="4">
    <source>
        <dbReference type="Google" id="ProtNLM"/>
    </source>
</evidence>
<dbReference type="Proteomes" id="UP000265000">
    <property type="component" value="Unplaced"/>
</dbReference>
<dbReference type="Pfam" id="PF00514">
    <property type="entry name" value="Arm"/>
    <property type="match status" value="1"/>
</dbReference>
<organism evidence="2 3">
    <name type="scientific">Fundulus heteroclitus</name>
    <name type="common">Killifish</name>
    <name type="synonym">Mummichog</name>
    <dbReference type="NCBI Taxonomy" id="8078"/>
    <lineage>
        <taxon>Eukaryota</taxon>
        <taxon>Metazoa</taxon>
        <taxon>Chordata</taxon>
        <taxon>Craniata</taxon>
        <taxon>Vertebrata</taxon>
        <taxon>Euteleostomi</taxon>
        <taxon>Actinopterygii</taxon>
        <taxon>Neopterygii</taxon>
        <taxon>Teleostei</taxon>
        <taxon>Neoteleostei</taxon>
        <taxon>Acanthomorphata</taxon>
        <taxon>Ovalentaria</taxon>
        <taxon>Atherinomorphae</taxon>
        <taxon>Cyprinodontiformes</taxon>
        <taxon>Fundulidae</taxon>
        <taxon>Fundulus</taxon>
    </lineage>
</organism>
<keyword evidence="3" id="KW-1185">Reference proteome</keyword>
<reference evidence="2" key="1">
    <citation type="submission" date="2025-08" db="UniProtKB">
        <authorList>
            <consortium name="Ensembl"/>
        </authorList>
    </citation>
    <scope>IDENTIFICATION</scope>
</reference>
<dbReference type="STRING" id="8078.ENSFHEP00000017891"/>